<sequence length="160" mass="17047">MLFRRPLTRMPTAVIGLLLLALWLGWVSAGFAALGRRPPTDQAALAQLQAQLQQAHPQGAEAQARAVLLNHCRCQQQANEPAWQRLQAAMQQGKGQALRSDLPAPFELLLLDAAGTAVYAGPLQPALAACGQLSAEVADWLPALLDGSQPPLYLPSPCPC</sequence>
<evidence type="ECO:0000313" key="1">
    <source>
        <dbReference type="EMBL" id="MBB1116047.1"/>
    </source>
</evidence>
<name>A0A7W3UZ61_9GAMM</name>
<proteinExistence type="predicted"/>
<dbReference type="EMBL" id="JACIUV010000001">
    <property type="protein sequence ID" value="MBB1116047.1"/>
    <property type="molecule type" value="Genomic_DNA"/>
</dbReference>
<evidence type="ECO:0000313" key="2">
    <source>
        <dbReference type="Proteomes" id="UP000550609"/>
    </source>
</evidence>
<dbReference type="AlphaFoldDB" id="A0A7W3UZ61"/>
<comment type="caution">
    <text evidence="1">The sequence shown here is derived from an EMBL/GenBank/DDBJ whole genome shotgun (WGS) entry which is preliminary data.</text>
</comment>
<organism evidence="1 2">
    <name type="scientific">Stenotrophomonas koreensis</name>
    <dbReference type="NCBI Taxonomy" id="266128"/>
    <lineage>
        <taxon>Bacteria</taxon>
        <taxon>Pseudomonadati</taxon>
        <taxon>Pseudomonadota</taxon>
        <taxon>Gammaproteobacteria</taxon>
        <taxon>Lysobacterales</taxon>
        <taxon>Lysobacteraceae</taxon>
        <taxon>Stenotrophomonas</taxon>
    </lineage>
</organism>
<dbReference type="RefSeq" id="WP_182621400.1">
    <property type="nucleotide sequence ID" value="NZ_JACIUV010000001.1"/>
</dbReference>
<gene>
    <name evidence="1" type="ORF">H4O09_03060</name>
</gene>
<accession>A0A7W3UZ61</accession>
<dbReference type="Proteomes" id="UP000550609">
    <property type="component" value="Unassembled WGS sequence"/>
</dbReference>
<protein>
    <submittedName>
        <fullName evidence="1">Uncharacterized protein</fullName>
    </submittedName>
</protein>
<reference evidence="1 2" key="1">
    <citation type="submission" date="2020-08" db="EMBL/GenBank/DDBJ databases">
        <title>Stenotrophomonas sp. W1S232.</title>
        <authorList>
            <person name="Deng Y."/>
        </authorList>
    </citation>
    <scope>NUCLEOTIDE SEQUENCE [LARGE SCALE GENOMIC DNA]</scope>
    <source>
        <strain evidence="1 2">W1S232</strain>
    </source>
</reference>